<dbReference type="OrthoDB" id="378991at2157"/>
<protein>
    <submittedName>
        <fullName evidence="6">DUF4870 family protein</fullName>
    </submittedName>
</protein>
<keyword evidence="2 5" id="KW-0812">Transmembrane</keyword>
<feature type="transmembrane region" description="Helical" evidence="5">
    <location>
        <begin position="81"/>
        <end position="110"/>
    </location>
</feature>
<keyword evidence="7" id="KW-1185">Reference proteome</keyword>
<dbReference type="GeneID" id="26659850"/>
<dbReference type="Pfam" id="PF09685">
    <property type="entry name" value="MamF_MmsF"/>
    <property type="match status" value="1"/>
</dbReference>
<evidence type="ECO:0000256" key="5">
    <source>
        <dbReference type="SAM" id="Phobius"/>
    </source>
</evidence>
<feature type="transmembrane region" description="Helical" evidence="5">
    <location>
        <begin position="196"/>
        <end position="217"/>
    </location>
</feature>
<feature type="transmembrane region" description="Helical" evidence="5">
    <location>
        <begin position="143"/>
        <end position="162"/>
    </location>
</feature>
<evidence type="ECO:0000313" key="7">
    <source>
        <dbReference type="Proteomes" id="UP000066737"/>
    </source>
</evidence>
<dbReference type="Proteomes" id="UP000066737">
    <property type="component" value="Chromosome I"/>
</dbReference>
<dbReference type="AlphaFoldDB" id="A0A0U5D0A1"/>
<name>A0A0U5D0A1_9EURY</name>
<evidence type="ECO:0000256" key="4">
    <source>
        <dbReference type="ARBA" id="ARBA00023136"/>
    </source>
</evidence>
<feature type="transmembrane region" description="Helical" evidence="5">
    <location>
        <begin position="237"/>
        <end position="268"/>
    </location>
</feature>
<keyword evidence="3 5" id="KW-1133">Transmembrane helix</keyword>
<gene>
    <name evidence="6" type="ORF">HHUB_3238</name>
</gene>
<keyword evidence="4 5" id="KW-0472">Membrane</keyword>
<dbReference type="InterPro" id="IPR019109">
    <property type="entry name" value="MamF_MmsF"/>
</dbReference>
<evidence type="ECO:0000256" key="2">
    <source>
        <dbReference type="ARBA" id="ARBA00022692"/>
    </source>
</evidence>
<evidence type="ECO:0000256" key="3">
    <source>
        <dbReference type="ARBA" id="ARBA00022989"/>
    </source>
</evidence>
<proteinExistence type="predicted"/>
<dbReference type="EMBL" id="LN831302">
    <property type="protein sequence ID" value="CQH60533.1"/>
    <property type="molecule type" value="Genomic_DNA"/>
</dbReference>
<organism evidence="6 7">
    <name type="scientific">Halobacterium hubeiense</name>
    <dbReference type="NCBI Taxonomy" id="1407499"/>
    <lineage>
        <taxon>Archaea</taxon>
        <taxon>Methanobacteriati</taxon>
        <taxon>Methanobacteriota</taxon>
        <taxon>Stenosarchaea group</taxon>
        <taxon>Halobacteria</taxon>
        <taxon>Halobacteriales</taxon>
        <taxon>Halobacteriaceae</taxon>
        <taxon>Halobacterium</taxon>
    </lineage>
</organism>
<feature type="transmembrane region" description="Helical" evidence="5">
    <location>
        <begin position="39"/>
        <end position="61"/>
    </location>
</feature>
<evidence type="ECO:0000256" key="1">
    <source>
        <dbReference type="ARBA" id="ARBA00004141"/>
    </source>
</evidence>
<dbReference type="RefSeq" id="WP_059057598.1">
    <property type="nucleotide sequence ID" value="NZ_CEML01000001.1"/>
</dbReference>
<comment type="subcellular location">
    <subcellularLocation>
        <location evidence="1">Membrane</location>
        <topology evidence="1">Multi-pass membrane protein</topology>
    </subcellularLocation>
</comment>
<accession>A0A0U5D0A1</accession>
<reference evidence="7" key="1">
    <citation type="journal article" date="2016" name="Environ. Microbiol.">
        <title>The complete genome of a viable archaeum isolated from 123-million-year-old rock salt.</title>
        <authorList>
            <person name="Jaakkola S.T."/>
            <person name="Pfeiffer F."/>
            <person name="Ravantti J.J."/>
            <person name="Guo Q."/>
            <person name="Liu Y."/>
            <person name="Chen X."/>
            <person name="Ma H."/>
            <person name="Yang C."/>
            <person name="Oksanen H.M."/>
            <person name="Bamford D.H."/>
        </authorList>
    </citation>
    <scope>NUCLEOTIDE SEQUENCE</scope>
    <source>
        <strain evidence="7">JI20-1</strain>
    </source>
</reference>
<evidence type="ECO:0000313" key="6">
    <source>
        <dbReference type="EMBL" id="CQH60533.1"/>
    </source>
</evidence>
<sequence>MQTTRSLYVVAGITLVHLAWATWLAVASPESLLASPWSLAGVAVVGALLFVLVPVFFAALYVDAGAVAASGAPWSPDRRLWVGGGVLLVAAAYVTVHSLLTGVVGAAYLLKRARVASLYSPEHAVAEAAETPAASDGRAEQSVAGVAVHVVVLAAFGAAIALSGSPRVGLAAAAVAAALAYVASEQSFTRANAGHALDWYLSVLAFNVASTLTLAAGADDGHVLGYAVSGPLVPEPYATAVALLGLALFALSALSWAVTVAFAVVAAVQAARGTAWSYPLAAGFVARLTRTERTD</sequence>
<dbReference type="KEGG" id="hhb:Hhub_3238"/>
<feature type="transmembrane region" description="Helical" evidence="5">
    <location>
        <begin position="6"/>
        <end position="27"/>
    </location>
</feature>